<reference evidence="2" key="1">
    <citation type="submission" date="2022-11" db="UniProtKB">
        <authorList>
            <consortium name="WormBaseParasite"/>
        </authorList>
    </citation>
    <scope>IDENTIFICATION</scope>
</reference>
<evidence type="ECO:0000313" key="1">
    <source>
        <dbReference type="Proteomes" id="UP000887580"/>
    </source>
</evidence>
<evidence type="ECO:0000313" key="2">
    <source>
        <dbReference type="WBParaSite" id="PS1159_v2.g9989.t1"/>
    </source>
</evidence>
<dbReference type="WBParaSite" id="PS1159_v2.g9989.t1">
    <property type="protein sequence ID" value="PS1159_v2.g9989.t1"/>
    <property type="gene ID" value="PS1159_v2.g9989"/>
</dbReference>
<accession>A0AC35GZF1</accession>
<organism evidence="1 2">
    <name type="scientific">Panagrolaimus sp. PS1159</name>
    <dbReference type="NCBI Taxonomy" id="55785"/>
    <lineage>
        <taxon>Eukaryota</taxon>
        <taxon>Metazoa</taxon>
        <taxon>Ecdysozoa</taxon>
        <taxon>Nematoda</taxon>
        <taxon>Chromadorea</taxon>
        <taxon>Rhabditida</taxon>
        <taxon>Tylenchina</taxon>
        <taxon>Panagrolaimomorpha</taxon>
        <taxon>Panagrolaimoidea</taxon>
        <taxon>Panagrolaimidae</taxon>
        <taxon>Panagrolaimus</taxon>
    </lineage>
</organism>
<sequence>MLSFNDVSFGSHGGAGDVGDNDNKADEDENVRTPSPRRQHHRTVSPVTSDFNLSNEFEKININATAPSSDAQIQPTERQNKEASKICKYCKKDISSASSATTTAIKTFSPETREVRKEREKKLLQYEIIMLQNLALRREEENKKLCARLERKKKKNAKNYDEEKKNGKK</sequence>
<protein>
    <submittedName>
        <fullName evidence="2">Uncharacterized protein</fullName>
    </submittedName>
</protein>
<dbReference type="Proteomes" id="UP000887580">
    <property type="component" value="Unplaced"/>
</dbReference>
<proteinExistence type="predicted"/>
<name>A0AC35GZF1_9BILA</name>